<dbReference type="AlphaFoldDB" id="A0A8C9G1R1"/>
<sequence length="32" mass="3392">MVLADLGRKITSALRSLSNATIINEEVCNTSA</sequence>
<reference evidence="1" key="2">
    <citation type="submission" date="2025-09" db="UniProtKB">
        <authorList>
            <consortium name="Ensembl"/>
        </authorList>
    </citation>
    <scope>IDENTIFICATION</scope>
</reference>
<organism evidence="1 2">
    <name type="scientific">Pavo cristatus</name>
    <name type="common">Indian peafowl</name>
    <name type="synonym">Blue peafowl</name>
    <dbReference type="NCBI Taxonomy" id="9049"/>
    <lineage>
        <taxon>Eukaryota</taxon>
        <taxon>Metazoa</taxon>
        <taxon>Chordata</taxon>
        <taxon>Craniata</taxon>
        <taxon>Vertebrata</taxon>
        <taxon>Euteleostomi</taxon>
        <taxon>Archelosauria</taxon>
        <taxon>Archosauria</taxon>
        <taxon>Dinosauria</taxon>
        <taxon>Saurischia</taxon>
        <taxon>Theropoda</taxon>
        <taxon>Coelurosauria</taxon>
        <taxon>Aves</taxon>
        <taxon>Neognathae</taxon>
        <taxon>Galloanserae</taxon>
        <taxon>Galliformes</taxon>
        <taxon>Phasianidae</taxon>
        <taxon>Phasianinae</taxon>
        <taxon>Pavo</taxon>
    </lineage>
</organism>
<proteinExistence type="predicted"/>
<dbReference type="Ensembl" id="ENSPSTT00000024708.1">
    <property type="protein sequence ID" value="ENSPSTP00000023486.1"/>
    <property type="gene ID" value="ENSPSTG00000017288.1"/>
</dbReference>
<reference evidence="1" key="1">
    <citation type="submission" date="2025-08" db="UniProtKB">
        <authorList>
            <consortium name="Ensembl"/>
        </authorList>
    </citation>
    <scope>IDENTIFICATION</scope>
</reference>
<dbReference type="Gene3D" id="1.20.120.140">
    <property type="entry name" value="Signal recognition particle SRP54, nucleotide-binding domain"/>
    <property type="match status" value="1"/>
</dbReference>
<evidence type="ECO:0000313" key="2">
    <source>
        <dbReference type="Proteomes" id="UP000694428"/>
    </source>
</evidence>
<dbReference type="Proteomes" id="UP000694428">
    <property type="component" value="Unplaced"/>
</dbReference>
<dbReference type="InterPro" id="IPR042101">
    <property type="entry name" value="SRP54_N_sf"/>
</dbReference>
<evidence type="ECO:0000313" key="1">
    <source>
        <dbReference type="Ensembl" id="ENSPSTP00000023486.1"/>
    </source>
</evidence>
<protein>
    <submittedName>
        <fullName evidence="1">Uncharacterized protein</fullName>
    </submittedName>
</protein>
<accession>A0A8C9G1R1</accession>
<name>A0A8C9G1R1_PAVCR</name>
<keyword evidence="2" id="KW-1185">Reference proteome</keyword>